<dbReference type="Ensembl" id="ENSFHET00000006074.1">
    <property type="protein sequence ID" value="ENSFHEP00000006099.1"/>
    <property type="gene ID" value="ENSFHEG00000007124.1"/>
</dbReference>
<accession>A0A3Q2P279</accession>
<dbReference type="AlphaFoldDB" id="A0A3Q2P279"/>
<organism evidence="3 4">
    <name type="scientific">Fundulus heteroclitus</name>
    <name type="common">Killifish</name>
    <name type="synonym">Mummichog</name>
    <dbReference type="NCBI Taxonomy" id="8078"/>
    <lineage>
        <taxon>Eukaryota</taxon>
        <taxon>Metazoa</taxon>
        <taxon>Chordata</taxon>
        <taxon>Craniata</taxon>
        <taxon>Vertebrata</taxon>
        <taxon>Euteleostomi</taxon>
        <taxon>Actinopterygii</taxon>
        <taxon>Neopterygii</taxon>
        <taxon>Teleostei</taxon>
        <taxon>Neoteleostei</taxon>
        <taxon>Acanthomorphata</taxon>
        <taxon>Ovalentaria</taxon>
        <taxon>Atherinomorphae</taxon>
        <taxon>Cyprinodontiformes</taxon>
        <taxon>Fundulidae</taxon>
        <taxon>Fundulus</taxon>
    </lineage>
</organism>
<evidence type="ECO:0000259" key="2">
    <source>
        <dbReference type="SMART" id="SM01017"/>
    </source>
</evidence>
<dbReference type="Gene3D" id="2.60.40.640">
    <property type="match status" value="2"/>
</dbReference>
<dbReference type="Pfam" id="PF00339">
    <property type="entry name" value="Arrestin_N"/>
    <property type="match status" value="1"/>
</dbReference>
<feature type="domain" description="Arrestin C-terminal-like" evidence="2">
    <location>
        <begin position="147"/>
        <end position="261"/>
    </location>
</feature>
<dbReference type="InterPro" id="IPR014752">
    <property type="entry name" value="Arrestin-like_C"/>
</dbReference>
<dbReference type="GO" id="GO:0007399">
    <property type="term" value="P:nervous system development"/>
    <property type="evidence" value="ECO:0007669"/>
    <property type="project" value="UniProtKB-ARBA"/>
</dbReference>
<dbReference type="PANTHER" id="PTHR11188">
    <property type="entry name" value="ARRESTIN DOMAIN CONTAINING PROTEIN"/>
    <property type="match status" value="1"/>
</dbReference>
<dbReference type="Proteomes" id="UP000265000">
    <property type="component" value="Unplaced"/>
</dbReference>
<name>A0A3Q2P279_FUNHE</name>
<sequence>MSIFGKKGRRAKNIFTNGDTINGRIILEASKETRIQSLAFIAKGKARVQFSEHYGLLGKVNPEISEDYSYKQKYYRMKQHILKETRQNGRHVFPFSFRIPERRLPSSFSSIFGQIIHTLKATLKQSMMPAKKAKTHFTFVSKAEMNLPGITKLTVSLHCTGEALRVRVEIENLSSRSVKPKFVLYEKKSFFGSSRGKILRHDIMKEKADAVDANAGKKTVIKEIIIPPELSPSILNCSIIKLEYRLKVRVILEPMGSSPRLLRALALWPLGPIAALSSDGGGSFPCVGPFFGPLCSKGPLLGGSLQAPGVLVPLASASVLWGAGLWLLTTTMEHFCHGKTLDMQAHSHKHLHVPGFRYLHIHFYTENPYYYLQLSLYTFCIK</sequence>
<evidence type="ECO:0000313" key="3">
    <source>
        <dbReference type="Ensembl" id="ENSFHEP00000006099.1"/>
    </source>
</evidence>
<dbReference type="InterPro" id="IPR014756">
    <property type="entry name" value="Ig_E-set"/>
</dbReference>
<dbReference type="PANTHER" id="PTHR11188:SF135">
    <property type="entry name" value="ARRESTIN DOMAIN CONTAINING 3-LIKE-RELATED"/>
    <property type="match status" value="1"/>
</dbReference>
<proteinExistence type="inferred from homology"/>
<dbReference type="SUPFAM" id="SSF81296">
    <property type="entry name" value="E set domains"/>
    <property type="match status" value="2"/>
</dbReference>
<comment type="similarity">
    <text evidence="1">Belongs to the arrestin family.</text>
</comment>
<reference evidence="3" key="1">
    <citation type="submission" date="2025-08" db="UniProtKB">
        <authorList>
            <consortium name="Ensembl"/>
        </authorList>
    </citation>
    <scope>IDENTIFICATION</scope>
</reference>
<reference evidence="3" key="2">
    <citation type="submission" date="2025-09" db="UniProtKB">
        <authorList>
            <consortium name="Ensembl"/>
        </authorList>
    </citation>
    <scope>IDENTIFICATION</scope>
</reference>
<dbReference type="GO" id="GO:0005737">
    <property type="term" value="C:cytoplasm"/>
    <property type="evidence" value="ECO:0007669"/>
    <property type="project" value="TreeGrafter"/>
</dbReference>
<dbReference type="SMART" id="SM01017">
    <property type="entry name" value="Arrestin_C"/>
    <property type="match status" value="1"/>
</dbReference>
<dbReference type="InterPro" id="IPR011021">
    <property type="entry name" value="Arrestin-like_N"/>
</dbReference>
<dbReference type="GO" id="GO:0015031">
    <property type="term" value="P:protein transport"/>
    <property type="evidence" value="ECO:0007669"/>
    <property type="project" value="TreeGrafter"/>
</dbReference>
<dbReference type="GO" id="GO:0005886">
    <property type="term" value="C:plasma membrane"/>
    <property type="evidence" value="ECO:0007669"/>
    <property type="project" value="TreeGrafter"/>
</dbReference>
<dbReference type="GeneTree" id="ENSGT00940000165930"/>
<protein>
    <recommendedName>
        <fullName evidence="2">Arrestin C-terminal-like domain-containing protein</fullName>
    </recommendedName>
</protein>
<dbReference type="InterPro" id="IPR050357">
    <property type="entry name" value="Arrestin_domain-protein"/>
</dbReference>
<keyword evidence="4" id="KW-1185">Reference proteome</keyword>
<dbReference type="STRING" id="8078.ENSFHEP00000006099"/>
<dbReference type="InterPro" id="IPR011022">
    <property type="entry name" value="Arrestin_C-like"/>
</dbReference>
<evidence type="ECO:0000313" key="4">
    <source>
        <dbReference type="Proteomes" id="UP000265000"/>
    </source>
</evidence>
<dbReference type="Pfam" id="PF02752">
    <property type="entry name" value="Arrestin_C"/>
    <property type="match status" value="1"/>
</dbReference>
<evidence type="ECO:0000256" key="1">
    <source>
        <dbReference type="ARBA" id="ARBA00005298"/>
    </source>
</evidence>